<evidence type="ECO:0000313" key="2">
    <source>
        <dbReference type="EMBL" id="UUY45957.1"/>
    </source>
</evidence>
<evidence type="ECO:0000313" key="3">
    <source>
        <dbReference type="Proteomes" id="UP001057738"/>
    </source>
</evidence>
<accession>A0ABY5PPD3</accession>
<dbReference type="PROSITE" id="PS51186">
    <property type="entry name" value="GNAT"/>
    <property type="match status" value="1"/>
</dbReference>
<dbReference type="SUPFAM" id="SSF55729">
    <property type="entry name" value="Acyl-CoA N-acyltransferases (Nat)"/>
    <property type="match status" value="1"/>
</dbReference>
<reference evidence="2" key="1">
    <citation type="submission" date="2022-08" db="EMBL/GenBank/DDBJ databases">
        <authorList>
            <person name="Tian L."/>
        </authorList>
    </citation>
    <scope>NUCLEOTIDE SEQUENCE</scope>
    <source>
        <strain evidence="2">CM253</strain>
    </source>
</reference>
<protein>
    <submittedName>
        <fullName evidence="2">GNAT family N-acetyltransferase</fullName>
    </submittedName>
</protein>
<keyword evidence="3" id="KW-1185">Reference proteome</keyword>
<evidence type="ECO:0000259" key="1">
    <source>
        <dbReference type="PROSITE" id="PS51186"/>
    </source>
</evidence>
<dbReference type="InterPro" id="IPR000182">
    <property type="entry name" value="GNAT_dom"/>
</dbReference>
<dbReference type="EMBL" id="CP102514">
    <property type="protein sequence ID" value="UUY45957.1"/>
    <property type="molecule type" value="Genomic_DNA"/>
</dbReference>
<dbReference type="CDD" id="cd04301">
    <property type="entry name" value="NAT_SF"/>
    <property type="match status" value="1"/>
</dbReference>
<proteinExistence type="predicted"/>
<gene>
    <name evidence="2" type="ORF">NRK68_01240</name>
</gene>
<sequence>MPAMIVPPQRTLRLEPVSADNFDAVCAVQVRPDQAHLVSPVVKSLAEAYVHPTCAWPRAVVDGDNVVGFVMAFHDIVWDPATDPADRRSGIWRLNIDAGRQGKGYGRFAVHSVIDEIRRRGTHSAVHVSWHLGPGSPEPFYLGLGFTPTGELSGDERVGVLTLGPAAPPAG</sequence>
<dbReference type="Gene3D" id="3.40.630.30">
    <property type="match status" value="1"/>
</dbReference>
<name>A0ABY5PPD3_9ACTN</name>
<dbReference type="Proteomes" id="UP001057738">
    <property type="component" value="Chromosome"/>
</dbReference>
<dbReference type="Pfam" id="PF00583">
    <property type="entry name" value="Acetyltransf_1"/>
    <property type="match status" value="1"/>
</dbReference>
<feature type="domain" description="N-acetyltransferase" evidence="1">
    <location>
        <begin position="12"/>
        <end position="168"/>
    </location>
</feature>
<organism evidence="2 3">
    <name type="scientific">Streptomyces yangpuensis</name>
    <dbReference type="NCBI Taxonomy" id="1648182"/>
    <lineage>
        <taxon>Bacteria</taxon>
        <taxon>Bacillati</taxon>
        <taxon>Actinomycetota</taxon>
        <taxon>Actinomycetes</taxon>
        <taxon>Kitasatosporales</taxon>
        <taxon>Streptomycetaceae</taxon>
        <taxon>Streptomyces</taxon>
    </lineage>
</organism>
<dbReference type="InterPro" id="IPR016181">
    <property type="entry name" value="Acyl_CoA_acyltransferase"/>
</dbReference>